<sequence>MANANSANGAHHHVVNWSRPKKSTQEYQGTGTEGKPLPTYAEVSAPVNSPYRPEILRRSITMDPTTWKGSQQSLILLVSLMPGMSEISPERECESHSANNKQLLHIVIIDE</sequence>
<feature type="region of interest" description="Disordered" evidence="1">
    <location>
        <begin position="1"/>
        <end position="45"/>
    </location>
</feature>
<comment type="caution">
    <text evidence="2">The sequence shown here is derived from an EMBL/GenBank/DDBJ whole genome shotgun (WGS) entry which is preliminary data.</text>
</comment>
<name>A0ABD1E2Y8_HYPHA</name>
<gene>
    <name evidence="2" type="ORF">ABEB36_015442</name>
</gene>
<dbReference type="EMBL" id="JBDJPC010000016">
    <property type="protein sequence ID" value="KAL1488074.1"/>
    <property type="molecule type" value="Genomic_DNA"/>
</dbReference>
<protein>
    <submittedName>
        <fullName evidence="2">Uncharacterized protein</fullName>
    </submittedName>
</protein>
<evidence type="ECO:0000313" key="3">
    <source>
        <dbReference type="Proteomes" id="UP001566132"/>
    </source>
</evidence>
<keyword evidence="3" id="KW-1185">Reference proteome</keyword>
<evidence type="ECO:0000313" key="2">
    <source>
        <dbReference type="EMBL" id="KAL1488074.1"/>
    </source>
</evidence>
<evidence type="ECO:0000256" key="1">
    <source>
        <dbReference type="SAM" id="MobiDB-lite"/>
    </source>
</evidence>
<dbReference type="AlphaFoldDB" id="A0ABD1E2Y8"/>
<feature type="compositionally biased region" description="Basic residues" evidence="1">
    <location>
        <begin position="10"/>
        <end position="22"/>
    </location>
</feature>
<proteinExistence type="predicted"/>
<dbReference type="Proteomes" id="UP001566132">
    <property type="component" value="Unassembled WGS sequence"/>
</dbReference>
<accession>A0ABD1E2Y8</accession>
<organism evidence="2 3">
    <name type="scientific">Hypothenemus hampei</name>
    <name type="common">Coffee berry borer</name>
    <dbReference type="NCBI Taxonomy" id="57062"/>
    <lineage>
        <taxon>Eukaryota</taxon>
        <taxon>Metazoa</taxon>
        <taxon>Ecdysozoa</taxon>
        <taxon>Arthropoda</taxon>
        <taxon>Hexapoda</taxon>
        <taxon>Insecta</taxon>
        <taxon>Pterygota</taxon>
        <taxon>Neoptera</taxon>
        <taxon>Endopterygota</taxon>
        <taxon>Coleoptera</taxon>
        <taxon>Polyphaga</taxon>
        <taxon>Cucujiformia</taxon>
        <taxon>Curculionidae</taxon>
        <taxon>Scolytinae</taxon>
        <taxon>Hypothenemus</taxon>
    </lineage>
</organism>
<reference evidence="2 3" key="1">
    <citation type="submission" date="2024-05" db="EMBL/GenBank/DDBJ databases">
        <title>Genetic variation in Jamaican populations of the coffee berry borer (Hypothenemus hampei).</title>
        <authorList>
            <person name="Errbii M."/>
            <person name="Myrie A."/>
        </authorList>
    </citation>
    <scope>NUCLEOTIDE SEQUENCE [LARGE SCALE GENOMIC DNA]</scope>
    <source>
        <strain evidence="2">JA-Hopewell-2020-01-JO</strain>
        <tissue evidence="2">Whole body</tissue>
    </source>
</reference>